<organism evidence="2 3">
    <name type="scientific">Mycolicibacterium insubricum</name>
    <dbReference type="NCBI Taxonomy" id="444597"/>
    <lineage>
        <taxon>Bacteria</taxon>
        <taxon>Bacillati</taxon>
        <taxon>Actinomycetota</taxon>
        <taxon>Actinomycetes</taxon>
        <taxon>Mycobacteriales</taxon>
        <taxon>Mycobacteriaceae</taxon>
        <taxon>Mycolicibacterium</taxon>
    </lineage>
</organism>
<dbReference type="STRING" id="444597.BST26_15480"/>
<dbReference type="InterPro" id="IPR051411">
    <property type="entry name" value="Polyketide_trans_af380"/>
</dbReference>
<evidence type="ECO:0000259" key="1">
    <source>
        <dbReference type="Pfam" id="PF02129"/>
    </source>
</evidence>
<accession>A0A1X0D5R0</accession>
<comment type="caution">
    <text evidence="2">The sequence shown here is derived from an EMBL/GenBank/DDBJ whole genome shotgun (WGS) entry which is preliminary data.</text>
</comment>
<dbReference type="PANTHER" id="PTHR47751:SF1">
    <property type="entry name" value="SUPERFAMILY HYDROLASE, PUTATIVE (AFU_ORTHOLOGUE AFUA_2G16580)-RELATED"/>
    <property type="match status" value="1"/>
</dbReference>
<evidence type="ECO:0000313" key="2">
    <source>
        <dbReference type="EMBL" id="ORA67705.1"/>
    </source>
</evidence>
<proteinExistence type="predicted"/>
<protein>
    <recommendedName>
        <fullName evidence="1">Xaa-Pro dipeptidyl-peptidase-like domain-containing protein</fullName>
    </recommendedName>
</protein>
<dbReference type="PANTHER" id="PTHR47751">
    <property type="entry name" value="SUPERFAMILY HYDROLASE, PUTATIVE (AFU_ORTHOLOGUE AFUA_2G16580)-RELATED"/>
    <property type="match status" value="1"/>
</dbReference>
<dbReference type="OrthoDB" id="9796609at2"/>
<gene>
    <name evidence="2" type="ORF">BST26_15480</name>
</gene>
<sequence>MKQSVTFCSQGLNVAGVLFTPKTGEPHPAIVIGHPVTSVKEQSPSIYARSLVEKGFVVLVFDATYQGESEGEPRLLEDPIARSENIKDAVSFLTTRDDVDPERIGALGICGSGAYVPFAAQTDRRIKAVATISAVNFGDMLREGADLGGQDPAILAGQVALSNQARTDAANGRTVEPLPLLPMSEEEAEQTPGRSMMREAYDFYRTPRCMHPNAPSKIAVQSFDLLAQWDGWEFITDISPRPLLMIAGTAAETGVHSERAIERAAEPKELFWVEGASHVDLYGDREQFRPIVVDKLTEFFDQYLGAPAR</sequence>
<evidence type="ECO:0000313" key="3">
    <source>
        <dbReference type="Proteomes" id="UP000192801"/>
    </source>
</evidence>
<name>A0A1X0D5R0_9MYCO</name>
<reference evidence="2 3" key="1">
    <citation type="submission" date="2016-12" db="EMBL/GenBank/DDBJ databases">
        <title>The new phylogeny of genus Mycobacterium.</title>
        <authorList>
            <person name="Tortoli E."/>
            <person name="Trovato A."/>
            <person name="Cirillo D.M."/>
        </authorList>
    </citation>
    <scope>NUCLEOTIDE SEQUENCE [LARGE SCALE GENOMIC DNA]</scope>
    <source>
        <strain evidence="2 3">DSM 45130</strain>
    </source>
</reference>
<dbReference type="AlphaFoldDB" id="A0A1X0D5R0"/>
<feature type="domain" description="Xaa-Pro dipeptidyl-peptidase-like" evidence="1">
    <location>
        <begin position="14"/>
        <end position="135"/>
    </location>
</feature>
<dbReference type="Proteomes" id="UP000192801">
    <property type="component" value="Unassembled WGS sequence"/>
</dbReference>
<dbReference type="InterPro" id="IPR000383">
    <property type="entry name" value="Xaa-Pro-like_dom"/>
</dbReference>
<dbReference type="EMBL" id="MVHS01000041">
    <property type="protein sequence ID" value="ORA67705.1"/>
    <property type="molecule type" value="Genomic_DNA"/>
</dbReference>
<dbReference type="SUPFAM" id="SSF53474">
    <property type="entry name" value="alpha/beta-Hydrolases"/>
    <property type="match status" value="1"/>
</dbReference>
<dbReference type="Gene3D" id="3.40.50.1820">
    <property type="entry name" value="alpha/beta hydrolase"/>
    <property type="match status" value="1"/>
</dbReference>
<dbReference type="GO" id="GO:0016787">
    <property type="term" value="F:hydrolase activity"/>
    <property type="evidence" value="ECO:0007669"/>
    <property type="project" value="InterPro"/>
</dbReference>
<dbReference type="Pfam" id="PF02129">
    <property type="entry name" value="Peptidase_S15"/>
    <property type="match status" value="1"/>
</dbReference>
<dbReference type="Gene3D" id="1.10.10.800">
    <property type="match status" value="1"/>
</dbReference>
<dbReference type="InterPro" id="IPR029058">
    <property type="entry name" value="AB_hydrolase_fold"/>
</dbReference>
<keyword evidence="3" id="KW-1185">Reference proteome</keyword>
<dbReference type="RefSeq" id="WP_083032155.1">
    <property type="nucleotide sequence ID" value="NZ_AP022618.1"/>
</dbReference>